<evidence type="ECO:0000313" key="4">
    <source>
        <dbReference type="Proteomes" id="UP000642509"/>
    </source>
</evidence>
<name>A0ABQ2M5L8_9MICC</name>
<comment type="caution">
    <text evidence="3">The sequence shown here is derived from an EMBL/GenBank/DDBJ whole genome shotgun (WGS) entry which is preliminary data.</text>
</comment>
<evidence type="ECO:0000313" key="3">
    <source>
        <dbReference type="EMBL" id="GGO47233.1"/>
    </source>
</evidence>
<keyword evidence="4" id="KW-1185">Reference proteome</keyword>
<sequence>MLLPGVSLVSLTLRTPRTTNARRQASVTDTNPDDARSDREKAADATHEDSGYSIDGDTPPAEGLGVGPTNNELDVDRPGVGAKNKTWLVVILALVFVFVILAIIGRIAGMF</sequence>
<dbReference type="Proteomes" id="UP000642509">
    <property type="component" value="Unassembled WGS sequence"/>
</dbReference>
<feature type="compositionally biased region" description="Basic and acidic residues" evidence="1">
    <location>
        <begin position="33"/>
        <end position="50"/>
    </location>
</feature>
<protein>
    <recommendedName>
        <fullName evidence="5">DUF2970 domain-containing protein</fullName>
    </recommendedName>
</protein>
<keyword evidence="2" id="KW-0812">Transmembrane</keyword>
<dbReference type="EMBL" id="BMLQ01000007">
    <property type="protein sequence ID" value="GGO47233.1"/>
    <property type="molecule type" value="Genomic_DNA"/>
</dbReference>
<proteinExistence type="predicted"/>
<keyword evidence="2" id="KW-1133">Transmembrane helix</keyword>
<gene>
    <name evidence="3" type="ORF">GCM10010977_23990</name>
</gene>
<feature type="transmembrane region" description="Helical" evidence="2">
    <location>
        <begin position="87"/>
        <end position="108"/>
    </location>
</feature>
<evidence type="ECO:0008006" key="5">
    <source>
        <dbReference type="Google" id="ProtNLM"/>
    </source>
</evidence>
<organism evidence="3 4">
    <name type="scientific">Citricoccus zhacaiensis</name>
    <dbReference type="NCBI Taxonomy" id="489142"/>
    <lineage>
        <taxon>Bacteria</taxon>
        <taxon>Bacillati</taxon>
        <taxon>Actinomycetota</taxon>
        <taxon>Actinomycetes</taxon>
        <taxon>Micrococcales</taxon>
        <taxon>Micrococcaceae</taxon>
        <taxon>Citricoccus</taxon>
    </lineage>
</organism>
<accession>A0ABQ2M5L8</accession>
<feature type="compositionally biased region" description="Polar residues" evidence="1">
    <location>
        <begin position="14"/>
        <end position="30"/>
    </location>
</feature>
<evidence type="ECO:0000256" key="2">
    <source>
        <dbReference type="SAM" id="Phobius"/>
    </source>
</evidence>
<feature type="region of interest" description="Disordered" evidence="1">
    <location>
        <begin position="14"/>
        <end position="73"/>
    </location>
</feature>
<keyword evidence="2" id="KW-0472">Membrane</keyword>
<evidence type="ECO:0000256" key="1">
    <source>
        <dbReference type="SAM" id="MobiDB-lite"/>
    </source>
</evidence>
<reference evidence="4" key="1">
    <citation type="journal article" date="2019" name="Int. J. Syst. Evol. Microbiol.">
        <title>The Global Catalogue of Microorganisms (GCM) 10K type strain sequencing project: providing services to taxonomists for standard genome sequencing and annotation.</title>
        <authorList>
            <consortium name="The Broad Institute Genomics Platform"/>
            <consortium name="The Broad Institute Genome Sequencing Center for Infectious Disease"/>
            <person name="Wu L."/>
            <person name="Ma J."/>
        </authorList>
    </citation>
    <scope>NUCLEOTIDE SEQUENCE [LARGE SCALE GENOMIC DNA]</scope>
    <source>
        <strain evidence="4">CGMCC 1.7064</strain>
    </source>
</reference>